<evidence type="ECO:0000256" key="1">
    <source>
        <dbReference type="ARBA" id="ARBA00023125"/>
    </source>
</evidence>
<evidence type="ECO:0000256" key="2">
    <source>
        <dbReference type="PROSITE-ProRule" id="PRU01091"/>
    </source>
</evidence>
<dbReference type="Proteomes" id="UP000199699">
    <property type="component" value="Unassembled WGS sequence"/>
</dbReference>
<organism evidence="5 6">
    <name type="scientific">Micromonospora nigra</name>
    <dbReference type="NCBI Taxonomy" id="145857"/>
    <lineage>
        <taxon>Bacteria</taxon>
        <taxon>Bacillati</taxon>
        <taxon>Actinomycetota</taxon>
        <taxon>Actinomycetes</taxon>
        <taxon>Micromonosporales</taxon>
        <taxon>Micromonosporaceae</taxon>
        <taxon>Micromonospora</taxon>
    </lineage>
</organism>
<dbReference type="InterPro" id="IPR001867">
    <property type="entry name" value="OmpR/PhoB-type_DNA-bd"/>
</dbReference>
<dbReference type="GO" id="GO:0000160">
    <property type="term" value="P:phosphorelay signal transduction system"/>
    <property type="evidence" value="ECO:0007669"/>
    <property type="project" value="InterPro"/>
</dbReference>
<dbReference type="CDD" id="cd00383">
    <property type="entry name" value="trans_reg_C"/>
    <property type="match status" value="1"/>
</dbReference>
<dbReference type="GO" id="GO:0003677">
    <property type="term" value="F:DNA binding"/>
    <property type="evidence" value="ECO:0007669"/>
    <property type="project" value="UniProtKB-UniRule"/>
</dbReference>
<proteinExistence type="predicted"/>
<dbReference type="InterPro" id="IPR036388">
    <property type="entry name" value="WH-like_DNA-bd_sf"/>
</dbReference>
<dbReference type="SUPFAM" id="SSF46894">
    <property type="entry name" value="C-terminal effector domain of the bipartite response regulators"/>
    <property type="match status" value="1"/>
</dbReference>
<feature type="domain" description="OmpR/PhoB-type" evidence="4">
    <location>
        <begin position="73"/>
        <end position="171"/>
    </location>
</feature>
<dbReference type="Gene3D" id="1.10.10.10">
    <property type="entry name" value="Winged helix-like DNA-binding domain superfamily/Winged helix DNA-binding domain"/>
    <property type="match status" value="1"/>
</dbReference>
<dbReference type="PROSITE" id="PS51755">
    <property type="entry name" value="OMPR_PHOB"/>
    <property type="match status" value="1"/>
</dbReference>
<dbReference type="RefSeq" id="WP_091079841.1">
    <property type="nucleotide sequence ID" value="NZ_FMHT01000003.1"/>
</dbReference>
<dbReference type="OrthoDB" id="3400141at2"/>
<reference evidence="5 6" key="1">
    <citation type="submission" date="2016-06" db="EMBL/GenBank/DDBJ databases">
        <authorList>
            <person name="Kjaerup R.B."/>
            <person name="Dalgaard T.S."/>
            <person name="Juul-Madsen H.R."/>
        </authorList>
    </citation>
    <scope>NUCLEOTIDE SEQUENCE [LARGE SCALE GENOMIC DNA]</scope>
    <source>
        <strain evidence="5 6">DSM 43818</strain>
    </source>
</reference>
<feature type="compositionally biased region" description="Low complexity" evidence="3">
    <location>
        <begin position="50"/>
        <end position="63"/>
    </location>
</feature>
<sequence>MSGEEVPILVCVSSDASVRERVIRRLDGVGPVVVCADLAQLRAVFPAAPPTGETTPPTERTAPPDGPAAGRTERPVTWGELVVDRAGHLVTWRGVPLALTRTERELLGRLATPPVTLWSYERLFASVWGGAYLGDTAILHSAVKRLRRKLRPLTDGPRVHTVRGVGYRLAPPEPRPAPTVPPSPAAGPPRDTMAP</sequence>
<gene>
    <name evidence="5" type="ORF">GA0070616_2033</name>
</gene>
<dbReference type="GO" id="GO:0006355">
    <property type="term" value="P:regulation of DNA-templated transcription"/>
    <property type="evidence" value="ECO:0007669"/>
    <property type="project" value="InterPro"/>
</dbReference>
<evidence type="ECO:0000259" key="4">
    <source>
        <dbReference type="PROSITE" id="PS51755"/>
    </source>
</evidence>
<accession>A0A1C6RUC7</accession>
<evidence type="ECO:0000313" key="5">
    <source>
        <dbReference type="EMBL" id="SCL20619.1"/>
    </source>
</evidence>
<protein>
    <submittedName>
        <fullName evidence="5">Transcriptional regulatory protein, C terminal</fullName>
    </submittedName>
</protein>
<keyword evidence="1 2" id="KW-0238">DNA-binding</keyword>
<feature type="DNA-binding region" description="OmpR/PhoB-type" evidence="2">
    <location>
        <begin position="73"/>
        <end position="171"/>
    </location>
</feature>
<dbReference type="Pfam" id="PF00486">
    <property type="entry name" value="Trans_reg_C"/>
    <property type="match status" value="1"/>
</dbReference>
<dbReference type="STRING" id="145857.GA0070616_2033"/>
<dbReference type="InterPro" id="IPR016032">
    <property type="entry name" value="Sig_transdc_resp-reg_C-effctor"/>
</dbReference>
<feature type="region of interest" description="Disordered" evidence="3">
    <location>
        <begin position="47"/>
        <end position="72"/>
    </location>
</feature>
<keyword evidence="6" id="KW-1185">Reference proteome</keyword>
<evidence type="ECO:0000256" key="3">
    <source>
        <dbReference type="SAM" id="MobiDB-lite"/>
    </source>
</evidence>
<name>A0A1C6RUC7_9ACTN</name>
<feature type="compositionally biased region" description="Pro residues" evidence="3">
    <location>
        <begin position="171"/>
        <end position="187"/>
    </location>
</feature>
<evidence type="ECO:0000313" key="6">
    <source>
        <dbReference type="Proteomes" id="UP000199699"/>
    </source>
</evidence>
<dbReference type="EMBL" id="FMHT01000003">
    <property type="protein sequence ID" value="SCL20619.1"/>
    <property type="molecule type" value="Genomic_DNA"/>
</dbReference>
<dbReference type="SMART" id="SM00862">
    <property type="entry name" value="Trans_reg_C"/>
    <property type="match status" value="1"/>
</dbReference>
<feature type="region of interest" description="Disordered" evidence="3">
    <location>
        <begin position="167"/>
        <end position="195"/>
    </location>
</feature>
<dbReference type="AlphaFoldDB" id="A0A1C6RUC7"/>